<evidence type="ECO:0000259" key="12">
    <source>
        <dbReference type="Pfam" id="PF22536"/>
    </source>
</evidence>
<evidence type="ECO:0000256" key="6">
    <source>
        <dbReference type="ARBA" id="ARBA00023242"/>
    </source>
</evidence>
<dbReference type="InterPro" id="IPR036388">
    <property type="entry name" value="WH-like_DNA-bd_sf"/>
</dbReference>
<dbReference type="PANTHER" id="PTHR12949">
    <property type="entry name" value="RNA POLYMERASE III DNA DIRECTED -RELATED"/>
    <property type="match status" value="1"/>
</dbReference>
<dbReference type="InterPro" id="IPR055207">
    <property type="entry name" value="POLR3C_WHD"/>
</dbReference>
<evidence type="ECO:0000256" key="7">
    <source>
        <dbReference type="ARBA" id="ARBA00025127"/>
    </source>
</evidence>
<feature type="region of interest" description="Disordered" evidence="9">
    <location>
        <begin position="372"/>
        <end position="423"/>
    </location>
</feature>
<dbReference type="OrthoDB" id="272392at2759"/>
<evidence type="ECO:0000256" key="5">
    <source>
        <dbReference type="ARBA" id="ARBA00023163"/>
    </source>
</evidence>
<dbReference type="GO" id="GO:0006351">
    <property type="term" value="P:DNA-templated transcription"/>
    <property type="evidence" value="ECO:0007669"/>
    <property type="project" value="InterPro"/>
</dbReference>
<dbReference type="RefSeq" id="XP_045960698.1">
    <property type="nucleotide sequence ID" value="XM_046106620.1"/>
</dbReference>
<reference evidence="13" key="1">
    <citation type="journal article" date="2021" name="Nat. Commun.">
        <title>Genetic determinants of endophytism in the Arabidopsis root mycobiome.</title>
        <authorList>
            <person name="Mesny F."/>
            <person name="Miyauchi S."/>
            <person name="Thiergart T."/>
            <person name="Pickel B."/>
            <person name="Atanasova L."/>
            <person name="Karlsson M."/>
            <person name="Huettel B."/>
            <person name="Barry K.W."/>
            <person name="Haridas S."/>
            <person name="Chen C."/>
            <person name="Bauer D."/>
            <person name="Andreopoulos W."/>
            <person name="Pangilinan J."/>
            <person name="LaButti K."/>
            <person name="Riley R."/>
            <person name="Lipzen A."/>
            <person name="Clum A."/>
            <person name="Drula E."/>
            <person name="Henrissat B."/>
            <person name="Kohler A."/>
            <person name="Grigoriev I.V."/>
            <person name="Martin F.M."/>
            <person name="Hacquard S."/>
        </authorList>
    </citation>
    <scope>NUCLEOTIDE SEQUENCE</scope>
    <source>
        <strain evidence="13">MPI-SDFR-AT-0073</strain>
    </source>
</reference>
<dbReference type="Pfam" id="PF05645">
    <property type="entry name" value="RNA_pol_Rpc82"/>
    <property type="match status" value="1"/>
</dbReference>
<keyword evidence="14" id="KW-1185">Reference proteome</keyword>
<organism evidence="13 14">
    <name type="scientific">Truncatella angustata</name>
    <dbReference type="NCBI Taxonomy" id="152316"/>
    <lineage>
        <taxon>Eukaryota</taxon>
        <taxon>Fungi</taxon>
        <taxon>Dikarya</taxon>
        <taxon>Ascomycota</taxon>
        <taxon>Pezizomycotina</taxon>
        <taxon>Sordariomycetes</taxon>
        <taxon>Xylariomycetidae</taxon>
        <taxon>Amphisphaeriales</taxon>
        <taxon>Sporocadaceae</taxon>
        <taxon>Truncatella</taxon>
    </lineage>
</organism>
<dbReference type="AlphaFoldDB" id="A0A9P8ZZX0"/>
<feature type="domain" description="DNA-directed RNA polymerase III subunit RPC3 winged-helix" evidence="12">
    <location>
        <begin position="487"/>
        <end position="562"/>
    </location>
</feature>
<dbReference type="Proteomes" id="UP000758603">
    <property type="component" value="Unassembled WGS sequence"/>
</dbReference>
<feature type="domain" description="RNA polymerase III subunit RPC82-related helix-turn-helix" evidence="11">
    <location>
        <begin position="10"/>
        <end position="69"/>
    </location>
</feature>
<keyword evidence="6 8" id="KW-0539">Nucleus</keyword>
<dbReference type="Gene3D" id="1.10.10.10">
    <property type="entry name" value="Winged helix-like DNA-binding domain superfamily/Winged helix DNA-binding domain"/>
    <property type="match status" value="2"/>
</dbReference>
<evidence type="ECO:0000313" key="14">
    <source>
        <dbReference type="Proteomes" id="UP000758603"/>
    </source>
</evidence>
<dbReference type="PANTHER" id="PTHR12949:SF0">
    <property type="entry name" value="DNA-DIRECTED RNA POLYMERASE III SUBUNIT RPC3"/>
    <property type="match status" value="1"/>
</dbReference>
<dbReference type="InterPro" id="IPR039748">
    <property type="entry name" value="RPC3"/>
</dbReference>
<evidence type="ECO:0000256" key="2">
    <source>
        <dbReference type="ARBA" id="ARBA00006835"/>
    </source>
</evidence>
<accession>A0A9P8ZZX0</accession>
<dbReference type="Pfam" id="PF08221">
    <property type="entry name" value="HTH_9"/>
    <property type="match status" value="1"/>
</dbReference>
<dbReference type="EMBL" id="JAGPXC010000002">
    <property type="protein sequence ID" value="KAH6656464.1"/>
    <property type="molecule type" value="Genomic_DNA"/>
</dbReference>
<gene>
    <name evidence="13" type="ORF">BKA67DRAFT_654801</name>
</gene>
<proteinExistence type="inferred from homology"/>
<comment type="function">
    <text evidence="7 8">DNA-dependent RNA polymerase catalyzes the transcription of DNA into RNA using the four ribonucleoside triphosphates as substrates. Specific core component of RNA polymerase III which synthesizes small RNAs, such as 5S rRNA and tRNAs.</text>
</comment>
<evidence type="ECO:0000259" key="10">
    <source>
        <dbReference type="Pfam" id="PF05645"/>
    </source>
</evidence>
<evidence type="ECO:0000259" key="11">
    <source>
        <dbReference type="Pfam" id="PF08221"/>
    </source>
</evidence>
<evidence type="ECO:0000256" key="1">
    <source>
        <dbReference type="ARBA" id="ARBA00004123"/>
    </source>
</evidence>
<protein>
    <recommendedName>
        <fullName evidence="8">DNA-directed RNA polymerase III subunit RPC3</fullName>
        <shortName evidence="8">RNA polymerase III subunit C3</shortName>
    </recommendedName>
</protein>
<dbReference type="GO" id="GO:0003697">
    <property type="term" value="F:single-stranded DNA binding"/>
    <property type="evidence" value="ECO:0007669"/>
    <property type="project" value="UniProtKB-UniRule"/>
</dbReference>
<dbReference type="GO" id="GO:0005666">
    <property type="term" value="C:RNA polymerase III complex"/>
    <property type="evidence" value="ECO:0007669"/>
    <property type="project" value="UniProtKB-UniRule"/>
</dbReference>
<dbReference type="InterPro" id="IPR008806">
    <property type="entry name" value="RNA_pol_III_Rpc82_C"/>
</dbReference>
<dbReference type="GeneID" id="70135511"/>
<comment type="subunit">
    <text evidence="3 8">Component of the RNA polymerase III (Pol III) complex consisting of 17 subunits.</text>
</comment>
<comment type="caution">
    <text evidence="13">The sequence shown here is derived from an EMBL/GenBank/DDBJ whole genome shotgun (WGS) entry which is preliminary data.</text>
</comment>
<evidence type="ECO:0000313" key="13">
    <source>
        <dbReference type="EMBL" id="KAH6656464.1"/>
    </source>
</evidence>
<comment type="subcellular location">
    <subcellularLocation>
        <location evidence="1 8">Nucleus</location>
    </subcellularLocation>
</comment>
<keyword evidence="4 8" id="KW-0240">DNA-directed RNA polymerase</keyword>
<evidence type="ECO:0000256" key="4">
    <source>
        <dbReference type="ARBA" id="ARBA00022478"/>
    </source>
</evidence>
<dbReference type="InterPro" id="IPR013197">
    <property type="entry name" value="RNA_pol_III_RPC82-rel_HTH"/>
</dbReference>
<evidence type="ECO:0000256" key="9">
    <source>
        <dbReference type="SAM" id="MobiDB-lite"/>
    </source>
</evidence>
<dbReference type="Pfam" id="PF22536">
    <property type="entry name" value="WHD_POLR3C"/>
    <property type="match status" value="1"/>
</dbReference>
<name>A0A9P8ZZX0_9PEZI</name>
<keyword evidence="5 8" id="KW-0804">Transcription</keyword>
<sequence length="649" mass="74035">MLVTKNSAELSVLLIEELYGQLPSRIFDILLSKGRANIKQLSQGTSMNQRLVRHSLAVLIQQNLLFHHTDPFTLVTQYEARPDVAYNLVRTGKILDAIHRGYGEEARDIVHQVILNGHMKVSALMQLRSHVAANGKAHMNGHANGTTEASAGIDDDFEQSQRTFELIAHLIAIGLLEPLTMRMLQTPEDVRAEIEREVMKEYPTGLRGTKQKNEFNSKTMQHWRELLDESKDLKRRLEPDYSSLSAVKRRKLANGSRTNGFSAINRDDIIDPYTILRVNYQKCLVELRNHKLAHYAEDAIGPVTAQVYAAMLSALGKKITSCQLDTEDQDGDVPSAPLVTTMEIYEYLKPSVDVFSGIGKCDADAINTTHAEKLQRNAPGYDADEEHHDESSDEEEANGDVHMSNGIQLNGHHGEDTKVSQNGAKEAKVKFAERVPSKGERIQQMRQHLLVLAESNLGFVRHCGTRESGEWTVDFQVLMPKLQLIEIDALIEESFGRQGLRLIKILRARGKIDDKTLPGFALMKKSDVYLKMTEMELHGFLEVQEVPRDNNRTASRTLFLWFFDQERTMMRILDDTYKAMSRHLQRLDVERRKKKNVLSVVERKDVQGMEEEKLRGDIYNEYREFLDIESKLLGQVWRLDDLVGIFRDF</sequence>
<feature type="domain" description="RNA polymerase III Rpc82 C -terminal" evidence="10">
    <location>
        <begin position="166"/>
        <end position="482"/>
    </location>
</feature>
<comment type="similarity">
    <text evidence="2 8">Belongs to the RNA polymerase beta chain family.</text>
</comment>
<evidence type="ECO:0000256" key="3">
    <source>
        <dbReference type="ARBA" id="ARBA00011206"/>
    </source>
</evidence>
<evidence type="ECO:0000256" key="8">
    <source>
        <dbReference type="RuleBase" id="RU367076"/>
    </source>
</evidence>